<dbReference type="GO" id="GO:0046983">
    <property type="term" value="F:protein dimerization activity"/>
    <property type="evidence" value="ECO:0007669"/>
    <property type="project" value="InterPro"/>
</dbReference>
<sequence length="664" mass="76860">MDEDNEYDGYLTDNERISSSTSDKKKKKYSQKYKSEWENHKEFKSWLKRSNKGLSYFHCKICSVDCVGGLGAIKKHAASIKHTKMVKSVQMPVINMQFVKKAKETMSKTKDFEYKIASFITEHDISFNTSNHLTKLIKSINPDAEAVQNIKCSRTKCTQLIKDVIGQKAFEEIITKLKIHKFSLIVDESTDHNCVKHLAIIARFSQNFEINDTFVTLLPIVDSSATALYNIIINFFNKFEIPFKENMIGFAADGANTMMGDHHSLKTMLTNDVPGLFVLKCTCHSLALCASYACMKLPRGPEDFVRDVHSYMKYSFKRMSEFKEFQKFVDTKPHKLLLPAQTRWLSLISVIKRVLEQYDALKLYFQSQYLSDKIQASENIHKKLQDPLNKLYLEFLEYILPVFTNMNIEFQAETPKIHLLYDNISSAYKTILECYIKKEILASKDISEIQYRNPRNFVPIDNLYLGPKVNGQFHRLELDGKITAQEKQDIKLRCLDFYIESAHQIYLRFPFNAPHVQALKHLAFLDPKKMDSIISLGPAATYFENILLNVDLNELDREYRLLRNSNINKNQEILEFWREVGNLKKGDNTCAFPVITQFVFDILCLPHSSACVERIFSTINLNKTKVRNRLSTESLIGILHTKRYIHENGGNCYNLITANLMTKK</sequence>
<evidence type="ECO:0000313" key="4">
    <source>
        <dbReference type="Proteomes" id="UP000078542"/>
    </source>
</evidence>
<dbReference type="EMBL" id="KQ977564">
    <property type="protein sequence ID" value="KYN01993.1"/>
    <property type="molecule type" value="Genomic_DNA"/>
</dbReference>
<evidence type="ECO:0000256" key="1">
    <source>
        <dbReference type="SAM" id="MobiDB-lite"/>
    </source>
</evidence>
<feature type="domain" description="HAT C-terminal dimerisation" evidence="2">
    <location>
        <begin position="566"/>
        <end position="635"/>
    </location>
</feature>
<organism evidence="3 4">
    <name type="scientific">Cyphomyrmex costatus</name>
    <dbReference type="NCBI Taxonomy" id="456900"/>
    <lineage>
        <taxon>Eukaryota</taxon>
        <taxon>Metazoa</taxon>
        <taxon>Ecdysozoa</taxon>
        <taxon>Arthropoda</taxon>
        <taxon>Hexapoda</taxon>
        <taxon>Insecta</taxon>
        <taxon>Pterygota</taxon>
        <taxon>Neoptera</taxon>
        <taxon>Endopterygota</taxon>
        <taxon>Hymenoptera</taxon>
        <taxon>Apocrita</taxon>
        <taxon>Aculeata</taxon>
        <taxon>Formicoidea</taxon>
        <taxon>Formicidae</taxon>
        <taxon>Myrmicinae</taxon>
        <taxon>Cyphomyrmex</taxon>
    </lineage>
</organism>
<dbReference type="InterPro" id="IPR008906">
    <property type="entry name" value="HATC_C_dom"/>
</dbReference>
<dbReference type="SUPFAM" id="SSF53098">
    <property type="entry name" value="Ribonuclease H-like"/>
    <property type="match status" value="1"/>
</dbReference>
<name>A0A151IHS8_9HYME</name>
<evidence type="ECO:0000313" key="3">
    <source>
        <dbReference type="EMBL" id="KYN01993.1"/>
    </source>
</evidence>
<gene>
    <name evidence="3" type="ORF">ALC62_07210</name>
</gene>
<evidence type="ECO:0000259" key="2">
    <source>
        <dbReference type="Pfam" id="PF05699"/>
    </source>
</evidence>
<proteinExistence type="predicted"/>
<dbReference type="InterPro" id="IPR012337">
    <property type="entry name" value="RNaseH-like_sf"/>
</dbReference>
<dbReference type="Pfam" id="PF05699">
    <property type="entry name" value="Dimer_Tnp_hAT"/>
    <property type="match status" value="1"/>
</dbReference>
<dbReference type="PANTHER" id="PTHR37162">
    <property type="entry name" value="HAT FAMILY DIMERISATION DOMAINCONTAINING PROTEIN-RELATED"/>
    <property type="match status" value="1"/>
</dbReference>
<dbReference type="Proteomes" id="UP000078542">
    <property type="component" value="Unassembled WGS sequence"/>
</dbReference>
<accession>A0A151IHS8</accession>
<keyword evidence="4" id="KW-1185">Reference proteome</keyword>
<feature type="region of interest" description="Disordered" evidence="1">
    <location>
        <begin position="1"/>
        <end position="31"/>
    </location>
</feature>
<dbReference type="AlphaFoldDB" id="A0A151IHS8"/>
<dbReference type="PANTHER" id="PTHR37162:SF1">
    <property type="entry name" value="BED-TYPE DOMAIN-CONTAINING PROTEIN"/>
    <property type="match status" value="1"/>
</dbReference>
<reference evidence="3 4" key="1">
    <citation type="submission" date="2016-03" db="EMBL/GenBank/DDBJ databases">
        <title>Cyphomyrmex costatus WGS genome.</title>
        <authorList>
            <person name="Nygaard S."/>
            <person name="Hu H."/>
            <person name="Boomsma J."/>
            <person name="Zhang G."/>
        </authorList>
    </citation>
    <scope>NUCLEOTIDE SEQUENCE [LARGE SCALE GENOMIC DNA]</scope>
    <source>
        <strain evidence="3">MS0001</strain>
        <tissue evidence="3">Whole body</tissue>
    </source>
</reference>
<protein>
    <recommendedName>
        <fullName evidence="2">HAT C-terminal dimerisation domain-containing protein</fullName>
    </recommendedName>
</protein>
<dbReference type="STRING" id="456900.A0A151IHS8"/>